<dbReference type="PROSITE" id="PS51257">
    <property type="entry name" value="PROKAR_LIPOPROTEIN"/>
    <property type="match status" value="1"/>
</dbReference>
<reference evidence="1 2" key="1">
    <citation type="submission" date="2019-08" db="EMBL/GenBank/DDBJ databases">
        <title>In-depth cultivation of the pig gut microbiome towards novel bacterial diversity and tailored functional studies.</title>
        <authorList>
            <person name="Wylensek D."/>
            <person name="Hitch T.C.A."/>
            <person name="Clavel T."/>
        </authorList>
    </citation>
    <scope>NUCLEOTIDE SEQUENCE [LARGE SCALE GENOMIC DNA]</scope>
    <source>
        <strain evidence="1 2">BBE-744-WT-12</strain>
    </source>
</reference>
<keyword evidence="2" id="KW-1185">Reference proteome</keyword>
<evidence type="ECO:0000313" key="2">
    <source>
        <dbReference type="Proteomes" id="UP000435649"/>
    </source>
</evidence>
<evidence type="ECO:0000313" key="1">
    <source>
        <dbReference type="EMBL" id="MST95676.1"/>
    </source>
</evidence>
<accession>A0A844FX57</accession>
<organism evidence="1 2">
    <name type="scientific">Victivallis lenta</name>
    <dbReference type="NCBI Taxonomy" id="2606640"/>
    <lineage>
        <taxon>Bacteria</taxon>
        <taxon>Pseudomonadati</taxon>
        <taxon>Lentisphaerota</taxon>
        <taxon>Lentisphaeria</taxon>
        <taxon>Victivallales</taxon>
        <taxon>Victivallaceae</taxon>
        <taxon>Victivallis</taxon>
    </lineage>
</organism>
<name>A0A844FX57_9BACT</name>
<gene>
    <name evidence="1" type="ORF">FYJ85_01260</name>
</gene>
<proteinExistence type="predicted"/>
<dbReference type="RefSeq" id="WP_154416741.1">
    <property type="nucleotide sequence ID" value="NZ_VUNS01000001.1"/>
</dbReference>
<dbReference type="GO" id="GO:0030246">
    <property type="term" value="F:carbohydrate binding"/>
    <property type="evidence" value="ECO:0007669"/>
    <property type="project" value="InterPro"/>
</dbReference>
<evidence type="ECO:0008006" key="3">
    <source>
        <dbReference type="Google" id="ProtNLM"/>
    </source>
</evidence>
<dbReference type="AlphaFoldDB" id="A0A844FX57"/>
<comment type="caution">
    <text evidence="1">The sequence shown here is derived from an EMBL/GenBank/DDBJ whole genome shotgun (WGS) entry which is preliminary data.</text>
</comment>
<dbReference type="Gene3D" id="2.70.98.10">
    <property type="match status" value="1"/>
</dbReference>
<dbReference type="InterPro" id="IPR014718">
    <property type="entry name" value="GH-type_carb-bd"/>
</dbReference>
<dbReference type="EMBL" id="VUNS01000001">
    <property type="protein sequence ID" value="MST95676.1"/>
    <property type="molecule type" value="Genomic_DNA"/>
</dbReference>
<protein>
    <recommendedName>
        <fullName evidence="3">Aldose 1-epimerase</fullName>
    </recommendedName>
</protein>
<dbReference type="Proteomes" id="UP000435649">
    <property type="component" value="Unassembled WGS sequence"/>
</dbReference>
<sequence>MRRLLFAALLLPVFAGCRIPEEPGLLVHDTGTLRIELIDPAIPADVRKTGCRFLRGGWLRGVYPHGSQRSILRTRSIHPRLPAFGFPFEFYPAPELAFGTEPGHSTRLQLGVGIVREKGEGRFETVPVELFPWRSSKESAGGVTRFTFRQNSGLHAGYAYELSVRVTLEQGADSISFELELANTGGKPIESELYAHPFFETVPGFGAGWFRLPGAPREAIAAAPGTRELVKRAETVSAGNFSPLCNAVVIRTVPPMYRAVFWRNSVDCFSLEPFWPVSLRPGERRKWVCVLTLIR</sequence>